<reference evidence="2 3" key="1">
    <citation type="submission" date="2020-03" db="EMBL/GenBank/DDBJ databases">
        <title>Whole genome shotgun sequence of Phytohabitans houttuyneae NBRC 108639.</title>
        <authorList>
            <person name="Komaki H."/>
            <person name="Tamura T."/>
        </authorList>
    </citation>
    <scope>NUCLEOTIDE SEQUENCE [LARGE SCALE GENOMIC DNA]</scope>
    <source>
        <strain evidence="2 3">NBRC 108639</strain>
    </source>
</reference>
<dbReference type="RefSeq" id="WP_173059410.1">
    <property type="nucleotide sequence ID" value="NZ_BAABGO010000062.1"/>
</dbReference>
<protein>
    <submittedName>
        <fullName evidence="2">Uncharacterized protein</fullName>
    </submittedName>
</protein>
<keyword evidence="3" id="KW-1185">Reference proteome</keyword>
<dbReference type="AlphaFoldDB" id="A0A6V8KBY1"/>
<sequence length="157" mass="18065">MSMPIWEAAPAAPSTTTRRARRPRQPRRLATLIHPVLLAHVLHRLIDGSVCELRFADPATARRFSVPLRYAHAGNELVTLITMADTGRWWFAFQRPQPVQVLLHRRWYRGRGRLLALGQPDWRRARRIHADRFPHIPLEDADLFLAVTVDDPSYPAG</sequence>
<feature type="region of interest" description="Disordered" evidence="1">
    <location>
        <begin position="1"/>
        <end position="25"/>
    </location>
</feature>
<dbReference type="EMBL" id="BLPF01000002">
    <property type="protein sequence ID" value="GFJ80940.1"/>
    <property type="molecule type" value="Genomic_DNA"/>
</dbReference>
<comment type="caution">
    <text evidence="2">The sequence shown here is derived from an EMBL/GenBank/DDBJ whole genome shotgun (WGS) entry which is preliminary data.</text>
</comment>
<gene>
    <name evidence="2" type="ORF">Phou_051200</name>
</gene>
<evidence type="ECO:0000313" key="2">
    <source>
        <dbReference type="EMBL" id="GFJ80940.1"/>
    </source>
</evidence>
<organism evidence="2 3">
    <name type="scientific">Phytohabitans houttuyneae</name>
    <dbReference type="NCBI Taxonomy" id="1076126"/>
    <lineage>
        <taxon>Bacteria</taxon>
        <taxon>Bacillati</taxon>
        <taxon>Actinomycetota</taxon>
        <taxon>Actinomycetes</taxon>
        <taxon>Micromonosporales</taxon>
        <taxon>Micromonosporaceae</taxon>
    </lineage>
</organism>
<dbReference type="Proteomes" id="UP000482800">
    <property type="component" value="Unassembled WGS sequence"/>
</dbReference>
<name>A0A6V8KBY1_9ACTN</name>
<evidence type="ECO:0000256" key="1">
    <source>
        <dbReference type="SAM" id="MobiDB-lite"/>
    </source>
</evidence>
<accession>A0A6V8KBY1</accession>
<proteinExistence type="predicted"/>
<evidence type="ECO:0000313" key="3">
    <source>
        <dbReference type="Proteomes" id="UP000482800"/>
    </source>
</evidence>
<reference evidence="2 3" key="2">
    <citation type="submission" date="2020-03" db="EMBL/GenBank/DDBJ databases">
        <authorList>
            <person name="Ichikawa N."/>
            <person name="Kimura A."/>
            <person name="Kitahashi Y."/>
            <person name="Uohara A."/>
        </authorList>
    </citation>
    <scope>NUCLEOTIDE SEQUENCE [LARGE SCALE GENOMIC DNA]</scope>
    <source>
        <strain evidence="2 3">NBRC 108639</strain>
    </source>
</reference>
<feature type="compositionally biased region" description="Low complexity" evidence="1">
    <location>
        <begin position="8"/>
        <end position="17"/>
    </location>
</feature>